<proteinExistence type="predicted"/>
<evidence type="ECO:0000313" key="2">
    <source>
        <dbReference type="Proteomes" id="UP000689195"/>
    </source>
</evidence>
<name>A0A8S1UNL2_9CILI</name>
<evidence type="ECO:0000313" key="1">
    <source>
        <dbReference type="EMBL" id="CAD8165994.1"/>
    </source>
</evidence>
<reference evidence="1" key="1">
    <citation type="submission" date="2021-01" db="EMBL/GenBank/DDBJ databases">
        <authorList>
            <consortium name="Genoscope - CEA"/>
            <person name="William W."/>
        </authorList>
    </citation>
    <scope>NUCLEOTIDE SEQUENCE</scope>
</reference>
<dbReference type="Proteomes" id="UP000689195">
    <property type="component" value="Unassembled WGS sequence"/>
</dbReference>
<sequence length="126" mass="15102">MQQQLQISCPYNSQHIMHPDKLIFHLSNECLDSKMHKNVQDNTQENFLRIFRGQLQFSMQSNKEKLEIDNYLLTQGDSQNTDCQFDKSIPKINEENQIQTQKQIDNQFIDQFKSLNLYYQNQNQKK</sequence>
<dbReference type="OrthoDB" id="10425344at2759"/>
<keyword evidence="2" id="KW-1185">Reference proteome</keyword>
<accession>A0A8S1UNL2</accession>
<dbReference type="EMBL" id="CAJJDO010000043">
    <property type="protein sequence ID" value="CAD8165994.1"/>
    <property type="molecule type" value="Genomic_DNA"/>
</dbReference>
<comment type="caution">
    <text evidence="1">The sequence shown here is derived from an EMBL/GenBank/DDBJ whole genome shotgun (WGS) entry which is preliminary data.</text>
</comment>
<organism evidence="1 2">
    <name type="scientific">Paramecium pentaurelia</name>
    <dbReference type="NCBI Taxonomy" id="43138"/>
    <lineage>
        <taxon>Eukaryota</taxon>
        <taxon>Sar</taxon>
        <taxon>Alveolata</taxon>
        <taxon>Ciliophora</taxon>
        <taxon>Intramacronucleata</taxon>
        <taxon>Oligohymenophorea</taxon>
        <taxon>Peniculida</taxon>
        <taxon>Parameciidae</taxon>
        <taxon>Paramecium</taxon>
    </lineage>
</organism>
<protein>
    <submittedName>
        <fullName evidence="1">Uncharacterized protein</fullName>
    </submittedName>
</protein>
<dbReference type="AlphaFoldDB" id="A0A8S1UNL2"/>
<gene>
    <name evidence="1" type="ORF">PPENT_87.1.T0430230</name>
</gene>